<dbReference type="Proteomes" id="UP000217790">
    <property type="component" value="Unassembled WGS sequence"/>
</dbReference>
<feature type="non-terminal residue" evidence="1">
    <location>
        <position position="70"/>
    </location>
</feature>
<dbReference type="InterPro" id="IPR021475">
    <property type="entry name" value="Pants/Emi1-like"/>
</dbReference>
<organism evidence="1 2">
    <name type="scientific">Armillaria gallica</name>
    <name type="common">Bulbous honey fungus</name>
    <name type="synonym">Armillaria bulbosa</name>
    <dbReference type="NCBI Taxonomy" id="47427"/>
    <lineage>
        <taxon>Eukaryota</taxon>
        <taxon>Fungi</taxon>
        <taxon>Dikarya</taxon>
        <taxon>Basidiomycota</taxon>
        <taxon>Agaricomycotina</taxon>
        <taxon>Agaricomycetes</taxon>
        <taxon>Agaricomycetidae</taxon>
        <taxon>Agaricales</taxon>
        <taxon>Marasmiineae</taxon>
        <taxon>Physalacriaceae</taxon>
        <taxon>Armillaria</taxon>
    </lineage>
</organism>
<accession>A0A2H3E8U7</accession>
<name>A0A2H3E8U7_ARMGA</name>
<gene>
    <name evidence="1" type="ORF">ARMGADRAFT_861785</name>
</gene>
<reference evidence="2" key="1">
    <citation type="journal article" date="2017" name="Nat. Ecol. Evol.">
        <title>Genome expansion and lineage-specific genetic innovations in the forest pathogenic fungi Armillaria.</title>
        <authorList>
            <person name="Sipos G."/>
            <person name="Prasanna A.N."/>
            <person name="Walter M.C."/>
            <person name="O'Connor E."/>
            <person name="Balint B."/>
            <person name="Krizsan K."/>
            <person name="Kiss B."/>
            <person name="Hess J."/>
            <person name="Varga T."/>
            <person name="Slot J."/>
            <person name="Riley R."/>
            <person name="Boka B."/>
            <person name="Rigling D."/>
            <person name="Barry K."/>
            <person name="Lee J."/>
            <person name="Mihaltcheva S."/>
            <person name="LaButti K."/>
            <person name="Lipzen A."/>
            <person name="Waldron R."/>
            <person name="Moloney N.M."/>
            <person name="Sperisen C."/>
            <person name="Kredics L."/>
            <person name="Vagvoelgyi C."/>
            <person name="Patrignani A."/>
            <person name="Fitzpatrick D."/>
            <person name="Nagy I."/>
            <person name="Doyle S."/>
            <person name="Anderson J.B."/>
            <person name="Grigoriev I.V."/>
            <person name="Gueldener U."/>
            <person name="Muensterkoetter M."/>
            <person name="Nagy L.G."/>
        </authorList>
    </citation>
    <scope>NUCLEOTIDE SEQUENCE [LARGE SCALE GENOMIC DNA]</scope>
    <source>
        <strain evidence="2">Ar21-2</strain>
    </source>
</reference>
<proteinExistence type="predicted"/>
<sequence>VHPTPDNISSCFRLMELAMAYHGTTLYRYIEHSRCAHKHDDFKFCLSMKWTESDQRYDAWINRRAEWWAK</sequence>
<keyword evidence="2" id="KW-1185">Reference proteome</keyword>
<evidence type="ECO:0000313" key="2">
    <source>
        <dbReference type="Proteomes" id="UP000217790"/>
    </source>
</evidence>
<dbReference type="Pfam" id="PF11326">
    <property type="entry name" value="PANTS-like"/>
    <property type="match status" value="1"/>
</dbReference>
<evidence type="ECO:0000313" key="1">
    <source>
        <dbReference type="EMBL" id="PBL00143.1"/>
    </source>
</evidence>
<dbReference type="OrthoDB" id="2017405at2759"/>
<feature type="non-terminal residue" evidence="1">
    <location>
        <position position="1"/>
    </location>
</feature>
<dbReference type="STRING" id="47427.A0A2H3E8U7"/>
<protein>
    <submittedName>
        <fullName evidence="1">Uncharacterized protein</fullName>
    </submittedName>
</protein>
<dbReference type="InParanoid" id="A0A2H3E8U7"/>
<dbReference type="AlphaFoldDB" id="A0A2H3E8U7"/>
<dbReference type="EMBL" id="KZ293646">
    <property type="protein sequence ID" value="PBL00143.1"/>
    <property type="molecule type" value="Genomic_DNA"/>
</dbReference>